<dbReference type="GeneID" id="9058982"/>
<evidence type="ECO:0000256" key="2">
    <source>
        <dbReference type="SAM" id="SignalP"/>
    </source>
</evidence>
<reference evidence="4 5" key="1">
    <citation type="submission" date="2008-07" db="EMBL/GenBank/DDBJ databases">
        <authorList>
            <person name="El-Sayed N."/>
            <person name="Caler E."/>
            <person name="Inman J."/>
            <person name="Amedeo P."/>
            <person name="Hass B."/>
            <person name="Wortman J."/>
        </authorList>
    </citation>
    <scope>NUCLEOTIDE SEQUENCE [LARGE SCALE GENOMIC DNA]</scope>
    <source>
        <strain evidence="5">ATCC 50983 / TXsc</strain>
    </source>
</reference>
<evidence type="ECO:0000259" key="3">
    <source>
        <dbReference type="Pfam" id="PF00892"/>
    </source>
</evidence>
<feature type="transmembrane region" description="Helical" evidence="1">
    <location>
        <begin position="150"/>
        <end position="169"/>
    </location>
</feature>
<keyword evidence="1" id="KW-0472">Membrane</keyword>
<dbReference type="Proteomes" id="UP000007800">
    <property type="component" value="Unassembled WGS sequence"/>
</dbReference>
<dbReference type="InterPro" id="IPR000620">
    <property type="entry name" value="EamA_dom"/>
</dbReference>
<keyword evidence="5" id="KW-1185">Reference proteome</keyword>
<feature type="chain" id="PRO_5002954291" description="EamA domain-containing protein" evidence="2">
    <location>
        <begin position="19"/>
        <end position="409"/>
    </location>
</feature>
<feature type="transmembrane region" description="Helical" evidence="1">
    <location>
        <begin position="242"/>
        <end position="261"/>
    </location>
</feature>
<accession>C5KRU3</accession>
<dbReference type="InParanoid" id="C5KRU3"/>
<evidence type="ECO:0000313" key="5">
    <source>
        <dbReference type="Proteomes" id="UP000007800"/>
    </source>
</evidence>
<dbReference type="InterPro" id="IPR037185">
    <property type="entry name" value="EmrE-like"/>
</dbReference>
<feature type="transmembrane region" description="Helical" evidence="1">
    <location>
        <begin position="28"/>
        <end position="45"/>
    </location>
</feature>
<feature type="transmembrane region" description="Helical" evidence="1">
    <location>
        <begin position="329"/>
        <end position="345"/>
    </location>
</feature>
<sequence length="409" mass="44934">MFFLLVFAWFSPPTPIESRMVTVSPKCVAWSFLAQITFGIVNFLISYTNVPGVDPWAVIGWIWLTSGLIGVFVGIYFWWNLGAMFFTDEQMKAAETYKQLDDQLLPQKLPPSRLTLSAKVLTIIGGMCVGWSQLMMKWAFATDPKSTGPLTAVISSDIIVVGVFCHFIYNERLSAMQVFAICIVLSGLVVMAAFDGGSSGKLMGFVYAILGMLTFAASLLCIRQSCRDGMAAWSGFIGRMGVMFFMGLIAMLYTVFTHSFFPEDWSLWPQMYIWPQVAGISQAVGVLALNYALMYPSTGPVNVIVASNSIIVLALNYFLLGLIPTTSKLVGMCVVICGVSLIILWQPKKAQEEEETYLSRRDEFIKRSIMRTASSGGSLKARMSKVFPGEKSPLPPTARSGIAGAFAVV</sequence>
<proteinExistence type="predicted"/>
<keyword evidence="2" id="KW-0732">Signal</keyword>
<keyword evidence="1" id="KW-1133">Transmembrane helix</keyword>
<dbReference type="AlphaFoldDB" id="C5KRU3"/>
<feature type="signal peptide" evidence="2">
    <location>
        <begin position="1"/>
        <end position="18"/>
    </location>
</feature>
<dbReference type="SUPFAM" id="SSF103481">
    <property type="entry name" value="Multidrug resistance efflux transporter EmrE"/>
    <property type="match status" value="2"/>
</dbReference>
<feature type="transmembrane region" description="Helical" evidence="1">
    <location>
        <begin position="57"/>
        <end position="79"/>
    </location>
</feature>
<dbReference type="GO" id="GO:0016020">
    <property type="term" value="C:membrane"/>
    <property type="evidence" value="ECO:0007669"/>
    <property type="project" value="InterPro"/>
</dbReference>
<evidence type="ECO:0000313" key="4">
    <source>
        <dbReference type="EMBL" id="EER12784.1"/>
    </source>
</evidence>
<organism evidence="5">
    <name type="scientific">Perkinsus marinus (strain ATCC 50983 / TXsc)</name>
    <dbReference type="NCBI Taxonomy" id="423536"/>
    <lineage>
        <taxon>Eukaryota</taxon>
        <taxon>Sar</taxon>
        <taxon>Alveolata</taxon>
        <taxon>Perkinsozoa</taxon>
        <taxon>Perkinsea</taxon>
        <taxon>Perkinsida</taxon>
        <taxon>Perkinsidae</taxon>
        <taxon>Perkinsus</taxon>
    </lineage>
</organism>
<feature type="transmembrane region" description="Helical" evidence="1">
    <location>
        <begin position="273"/>
        <end position="294"/>
    </location>
</feature>
<name>C5KRU3_PERM5</name>
<feature type="transmembrane region" description="Helical" evidence="1">
    <location>
        <begin position="301"/>
        <end position="323"/>
    </location>
</feature>
<protein>
    <recommendedName>
        <fullName evidence="3">EamA domain-containing protein</fullName>
    </recommendedName>
</protein>
<feature type="transmembrane region" description="Helical" evidence="1">
    <location>
        <begin position="176"/>
        <end position="196"/>
    </location>
</feature>
<gene>
    <name evidence="4" type="ORF">Pmar_PMAR018038</name>
</gene>
<feature type="transmembrane region" description="Helical" evidence="1">
    <location>
        <begin position="202"/>
        <end position="222"/>
    </location>
</feature>
<dbReference type="EMBL" id="GG675931">
    <property type="protein sequence ID" value="EER12784.1"/>
    <property type="molecule type" value="Genomic_DNA"/>
</dbReference>
<feature type="domain" description="EamA" evidence="3">
    <location>
        <begin position="203"/>
        <end position="343"/>
    </location>
</feature>
<dbReference type="OrthoDB" id="413673at2759"/>
<evidence type="ECO:0000256" key="1">
    <source>
        <dbReference type="SAM" id="Phobius"/>
    </source>
</evidence>
<keyword evidence="1" id="KW-0812">Transmembrane</keyword>
<dbReference type="Pfam" id="PF00892">
    <property type="entry name" value="EamA"/>
    <property type="match status" value="1"/>
</dbReference>
<dbReference type="RefSeq" id="XP_002780989.1">
    <property type="nucleotide sequence ID" value="XM_002780943.1"/>
</dbReference>